<feature type="compositionally biased region" description="Low complexity" evidence="1">
    <location>
        <begin position="926"/>
        <end position="939"/>
    </location>
</feature>
<feature type="compositionally biased region" description="Low complexity" evidence="1">
    <location>
        <begin position="96"/>
        <end position="113"/>
    </location>
</feature>
<feature type="region of interest" description="Disordered" evidence="1">
    <location>
        <begin position="351"/>
        <end position="382"/>
    </location>
</feature>
<dbReference type="Proteomes" id="UP001329430">
    <property type="component" value="Chromosome 6"/>
</dbReference>
<dbReference type="InterPro" id="IPR022047">
    <property type="entry name" value="Microcephalin-like"/>
</dbReference>
<dbReference type="PROSITE" id="PS50172">
    <property type="entry name" value="BRCT"/>
    <property type="match status" value="2"/>
</dbReference>
<protein>
    <recommendedName>
        <fullName evidence="2">BRCT domain-containing protein</fullName>
    </recommendedName>
</protein>
<feature type="region of interest" description="Disordered" evidence="1">
    <location>
        <begin position="447"/>
        <end position="574"/>
    </location>
</feature>
<dbReference type="CDD" id="cd17751">
    <property type="entry name" value="BRCT_microcephalin_rpt3"/>
    <property type="match status" value="1"/>
</dbReference>
<feature type="compositionally biased region" description="Basic and acidic residues" evidence="1">
    <location>
        <begin position="499"/>
        <end position="509"/>
    </location>
</feature>
<proteinExistence type="predicted"/>
<dbReference type="AlphaFoldDB" id="A0AAN7VEV2"/>
<sequence length="1158" mass="130815">MLPTNRRISSATYSPEESTETAAKSSDEILFETLMNDPIKKAFLLNILAEEKDNIKKYKKREGIVNKTPSKIQARTYCESPTALLRRRALQRNQDSDSSLTPHSSPTPSTPTDFGELLKDVVAYVEIRSKGTDRSAGPKMLMQSMGATVVDVLNRKVTHVVFKDGSFSTYQKAKLLKVHLVSILWLEAIRTTSTRVSEKNYPALGTESYDVDVTVLYQDYENIVRDEQRRSLGASSQRSLFHSQKRSRLTMLPNELRTSNQRITGKDRFSSMGRVSNVIPSSQEFETESIISCKSTVGSERPNSATLLYSNEQENIEITSDDDSECGVINGHSISQVRDSLISALDSQLSHHQEQMNTNNNRFSKSSSTPSESLLSRKSLTKTNNMVVDMELTGRPSSASLGDICNQVENNVLPHSHRSSENKIIEDSFKNHSAPCVLLGDNNMSLLHSKSGKRKSSETMPSLRISSDSTSIQHDLPSRKISMGSGPELRNRSNNSNSLKEKVRSESSTHRRICAPFSKEINNSANTDDMPPLRISTESEAELRNKKVRSRSSSGHRLSKEVNSFANSDNIPSLRMSPESEEELWDKISNSNLLKEKVGSESSTHRRTRSSCRLSKEINTSTTTNNLLAVNQELKSNTRRRTVNSAVRAHSSEIVNNNTYNSGSIAAMPLHRTANEEDNNDLSNVKHRNVIRTHSTNKLCDVHNVEQNLHIRKVSSDTALIRTSANLLKKKPLTENEILGDSRPASQKSETEVGGKKKLRKLFNLNQAIDSATELTDVVESQPEPIVNSKMLIVSLPRLSLDGKVKPTKLSKNLIVFPIRKKKKQTAKRKLKNVMRSVKNLITNSEHVKKKTESQSNVRPRKALFRDQSDTSSDDQYECSQNPRHSIRIQNSQLGNDRKRLRNMELNDKENVQNQDSDQSESPPKQQSSTIRIQSSQSHISSQLQNRRSTLEFLTKPVIKSQRTQNLKRIKASIVCTRFHKPDVQLFIQIVRKLGVFFVEDEVSKKTTHLVVGESKRTINLLRAICRGCWILKQEWLLGSLEAGKWLPEEDYELINFSPAVQQCRRERQVFGKLYCMDIFSDCGAIYVSRNSTPRKSDIEELIGLCKGTIVKEVYHAKIIVGDWIRCENIICVNERWILDSISLNKKKSFKKYLLKSV</sequence>
<feature type="compositionally biased region" description="Polar residues" evidence="1">
    <location>
        <begin position="912"/>
        <end position="925"/>
    </location>
</feature>
<feature type="domain" description="BRCT" evidence="2">
    <location>
        <begin position="989"/>
        <end position="1054"/>
    </location>
</feature>
<dbReference type="SMART" id="SM00292">
    <property type="entry name" value="BRCT"/>
    <property type="match status" value="3"/>
</dbReference>
<dbReference type="EMBL" id="JAVRBK010000006">
    <property type="protein sequence ID" value="KAK5642659.1"/>
    <property type="molecule type" value="Genomic_DNA"/>
</dbReference>
<feature type="compositionally biased region" description="Low complexity" evidence="1">
    <location>
        <begin position="364"/>
        <end position="378"/>
    </location>
</feature>
<dbReference type="Gene3D" id="3.40.50.10190">
    <property type="entry name" value="BRCT domain"/>
    <property type="match status" value="3"/>
</dbReference>
<dbReference type="PANTHER" id="PTHR14625">
    <property type="entry name" value="MICROCEPHALIN"/>
    <property type="match status" value="1"/>
</dbReference>
<dbReference type="PANTHER" id="PTHR14625:SF3">
    <property type="entry name" value="MICROCEPHALIN"/>
    <property type="match status" value="1"/>
</dbReference>
<name>A0AAN7VEV2_9COLE</name>
<feature type="domain" description="BRCT" evidence="2">
    <location>
        <begin position="141"/>
        <end position="203"/>
    </location>
</feature>
<accession>A0AAN7VEV2</accession>
<evidence type="ECO:0000256" key="1">
    <source>
        <dbReference type="SAM" id="MobiDB-lite"/>
    </source>
</evidence>
<evidence type="ECO:0000313" key="3">
    <source>
        <dbReference type="EMBL" id="KAK5642659.1"/>
    </source>
</evidence>
<feature type="compositionally biased region" description="Polar residues" evidence="1">
    <location>
        <begin position="551"/>
        <end position="571"/>
    </location>
</feature>
<dbReference type="Pfam" id="PF16770">
    <property type="entry name" value="RTT107_BRCT_5"/>
    <property type="match status" value="1"/>
</dbReference>
<feature type="region of interest" description="Disordered" evidence="1">
    <location>
        <begin position="1"/>
        <end position="24"/>
    </location>
</feature>
<keyword evidence="4" id="KW-1185">Reference proteome</keyword>
<reference evidence="3 4" key="1">
    <citation type="journal article" date="2024" name="Insects">
        <title>An Improved Chromosome-Level Genome Assembly of the Firefly Pyrocoelia pectoralis.</title>
        <authorList>
            <person name="Fu X."/>
            <person name="Meyer-Rochow V.B."/>
            <person name="Ballantyne L."/>
            <person name="Zhu X."/>
        </authorList>
    </citation>
    <scope>NUCLEOTIDE SEQUENCE [LARGE SCALE GENOMIC DNA]</scope>
    <source>
        <strain evidence="3">XCY_ONT2</strain>
    </source>
</reference>
<dbReference type="CDD" id="cd17716">
    <property type="entry name" value="BRCT_microcephalin_rpt1"/>
    <property type="match status" value="1"/>
</dbReference>
<dbReference type="InterPro" id="IPR036420">
    <property type="entry name" value="BRCT_dom_sf"/>
</dbReference>
<dbReference type="GO" id="GO:0000278">
    <property type="term" value="P:mitotic cell cycle"/>
    <property type="evidence" value="ECO:0007669"/>
    <property type="project" value="TreeGrafter"/>
</dbReference>
<gene>
    <name evidence="3" type="ORF">RI129_008826</name>
</gene>
<feature type="compositionally biased region" description="Polar residues" evidence="1">
    <location>
        <begin position="458"/>
        <end position="473"/>
    </location>
</feature>
<feature type="compositionally biased region" description="Polar residues" evidence="1">
    <location>
        <begin position="878"/>
        <end position="895"/>
    </location>
</feature>
<feature type="region of interest" description="Disordered" evidence="1">
    <location>
        <begin position="842"/>
        <end position="898"/>
    </location>
</feature>
<feature type="region of interest" description="Disordered" evidence="1">
    <location>
        <begin position="90"/>
        <end position="114"/>
    </location>
</feature>
<organism evidence="3 4">
    <name type="scientific">Pyrocoelia pectoralis</name>
    <dbReference type="NCBI Taxonomy" id="417401"/>
    <lineage>
        <taxon>Eukaryota</taxon>
        <taxon>Metazoa</taxon>
        <taxon>Ecdysozoa</taxon>
        <taxon>Arthropoda</taxon>
        <taxon>Hexapoda</taxon>
        <taxon>Insecta</taxon>
        <taxon>Pterygota</taxon>
        <taxon>Neoptera</taxon>
        <taxon>Endopterygota</taxon>
        <taxon>Coleoptera</taxon>
        <taxon>Polyphaga</taxon>
        <taxon>Elateriformia</taxon>
        <taxon>Elateroidea</taxon>
        <taxon>Lampyridae</taxon>
        <taxon>Lampyrinae</taxon>
        <taxon>Pyrocoelia</taxon>
    </lineage>
</organism>
<feature type="region of interest" description="Disordered" evidence="1">
    <location>
        <begin position="910"/>
        <end position="939"/>
    </location>
</feature>
<dbReference type="SUPFAM" id="SSF52113">
    <property type="entry name" value="BRCT domain"/>
    <property type="match status" value="3"/>
</dbReference>
<evidence type="ECO:0000259" key="2">
    <source>
        <dbReference type="PROSITE" id="PS50172"/>
    </source>
</evidence>
<dbReference type="CDD" id="cd17736">
    <property type="entry name" value="BRCT_microcephalin_rpt2"/>
    <property type="match status" value="1"/>
</dbReference>
<dbReference type="Pfam" id="PF12738">
    <property type="entry name" value="PTCB-BRCT"/>
    <property type="match status" value="1"/>
</dbReference>
<dbReference type="InterPro" id="IPR001357">
    <property type="entry name" value="BRCT_dom"/>
</dbReference>
<evidence type="ECO:0000313" key="4">
    <source>
        <dbReference type="Proteomes" id="UP001329430"/>
    </source>
</evidence>
<comment type="caution">
    <text evidence="3">The sequence shown here is derived from an EMBL/GenBank/DDBJ whole genome shotgun (WGS) entry which is preliminary data.</text>
</comment>